<dbReference type="NCBIfam" id="TIGR01068">
    <property type="entry name" value="thioredoxin"/>
    <property type="match status" value="1"/>
</dbReference>
<dbReference type="CDD" id="cd02947">
    <property type="entry name" value="TRX_family"/>
    <property type="match status" value="1"/>
</dbReference>
<dbReference type="GO" id="GO:0005829">
    <property type="term" value="C:cytosol"/>
    <property type="evidence" value="ECO:0007669"/>
    <property type="project" value="TreeGrafter"/>
</dbReference>
<evidence type="ECO:0000256" key="4">
    <source>
        <dbReference type="ARBA" id="ARBA00023157"/>
    </source>
</evidence>
<dbReference type="FunFam" id="3.40.30.10:FF:000001">
    <property type="entry name" value="Thioredoxin"/>
    <property type="match status" value="1"/>
</dbReference>
<evidence type="ECO:0000256" key="3">
    <source>
        <dbReference type="ARBA" id="ARBA00022982"/>
    </source>
</evidence>
<dbReference type="PANTHER" id="PTHR45663">
    <property type="entry name" value="GEO12009P1"/>
    <property type="match status" value="1"/>
</dbReference>
<dbReference type="Gene3D" id="3.40.30.10">
    <property type="entry name" value="Glutaredoxin"/>
    <property type="match status" value="1"/>
</dbReference>
<keyword evidence="2" id="KW-0813">Transport</keyword>
<evidence type="ECO:0000313" key="10">
    <source>
        <dbReference type="EMBL" id="SMG27757.1"/>
    </source>
</evidence>
<name>A0A1X7JJL1_9BACT</name>
<dbReference type="PANTHER" id="PTHR45663:SF11">
    <property type="entry name" value="GEO12009P1"/>
    <property type="match status" value="1"/>
</dbReference>
<dbReference type="EMBL" id="FXAW01000003">
    <property type="protein sequence ID" value="SMG27757.1"/>
    <property type="molecule type" value="Genomic_DNA"/>
</dbReference>
<keyword evidence="11" id="KW-1185">Reference proteome</keyword>
<evidence type="ECO:0000256" key="7">
    <source>
        <dbReference type="PIRSR" id="PIRSR000077-1"/>
    </source>
</evidence>
<feature type="site" description="Deprotonates C-terminal active site Cys" evidence="7">
    <location>
        <position position="17"/>
    </location>
</feature>
<accession>A0A1X7JJL1</accession>
<evidence type="ECO:0000256" key="5">
    <source>
        <dbReference type="ARBA" id="ARBA00023284"/>
    </source>
</evidence>
<evidence type="ECO:0000313" key="11">
    <source>
        <dbReference type="Proteomes" id="UP000193804"/>
    </source>
</evidence>
<dbReference type="InterPro" id="IPR036249">
    <property type="entry name" value="Thioredoxin-like_sf"/>
</dbReference>
<dbReference type="PROSITE" id="PS51352">
    <property type="entry name" value="THIOREDOXIN_2"/>
    <property type="match status" value="1"/>
</dbReference>
<evidence type="ECO:0000256" key="1">
    <source>
        <dbReference type="ARBA" id="ARBA00008987"/>
    </source>
</evidence>
<dbReference type="PIRSF" id="PIRSF000077">
    <property type="entry name" value="Thioredoxin"/>
    <property type="match status" value="1"/>
</dbReference>
<dbReference type="Pfam" id="PF00085">
    <property type="entry name" value="Thioredoxin"/>
    <property type="match status" value="1"/>
</dbReference>
<evidence type="ECO:0000259" key="9">
    <source>
        <dbReference type="PROSITE" id="PS51352"/>
    </source>
</evidence>
<dbReference type="AlphaFoldDB" id="A0A1X7JJL1"/>
<dbReference type="OrthoDB" id="9790390at2"/>
<dbReference type="PRINTS" id="PR00421">
    <property type="entry name" value="THIOREDOXIN"/>
</dbReference>
<keyword evidence="5 8" id="KW-0676">Redox-active center</keyword>
<keyword evidence="3" id="KW-0249">Electron transport</keyword>
<organism evidence="10 11">
    <name type="scientific">Marivirga sericea</name>
    <dbReference type="NCBI Taxonomy" id="1028"/>
    <lineage>
        <taxon>Bacteria</taxon>
        <taxon>Pseudomonadati</taxon>
        <taxon>Bacteroidota</taxon>
        <taxon>Cytophagia</taxon>
        <taxon>Cytophagales</taxon>
        <taxon>Marivirgaceae</taxon>
        <taxon>Marivirga</taxon>
    </lineage>
</organism>
<evidence type="ECO:0000256" key="2">
    <source>
        <dbReference type="ARBA" id="ARBA00022448"/>
    </source>
</evidence>
<dbReference type="InterPro" id="IPR005746">
    <property type="entry name" value="Thioredoxin"/>
</dbReference>
<comment type="similarity">
    <text evidence="1">Belongs to the thioredoxin family.</text>
</comment>
<feature type="disulfide bond" description="Redox-active" evidence="8">
    <location>
        <begin position="23"/>
        <end position="26"/>
    </location>
</feature>
<dbReference type="STRING" id="1028.SAMN05661096_01675"/>
<feature type="active site" description="Nucleophile" evidence="7">
    <location>
        <position position="23"/>
    </location>
</feature>
<feature type="site" description="Contributes to redox potential value" evidence="7">
    <location>
        <position position="25"/>
    </location>
</feature>
<evidence type="ECO:0000256" key="8">
    <source>
        <dbReference type="PIRSR" id="PIRSR000077-4"/>
    </source>
</evidence>
<dbReference type="PROSITE" id="PS00194">
    <property type="entry name" value="THIOREDOXIN_1"/>
    <property type="match status" value="1"/>
</dbReference>
<proteinExistence type="inferred from homology"/>
<dbReference type="InterPro" id="IPR017937">
    <property type="entry name" value="Thioredoxin_CS"/>
</dbReference>
<dbReference type="GO" id="GO:0015035">
    <property type="term" value="F:protein-disulfide reductase activity"/>
    <property type="evidence" value="ECO:0007669"/>
    <property type="project" value="UniProtKB-UniRule"/>
</dbReference>
<reference evidence="11" key="1">
    <citation type="submission" date="2017-04" db="EMBL/GenBank/DDBJ databases">
        <authorList>
            <person name="Varghese N."/>
            <person name="Submissions S."/>
        </authorList>
    </citation>
    <scope>NUCLEOTIDE SEQUENCE [LARGE SCALE GENOMIC DNA]</scope>
    <source>
        <strain evidence="11">DSM 4125</strain>
    </source>
</reference>
<dbReference type="SUPFAM" id="SSF52833">
    <property type="entry name" value="Thioredoxin-like"/>
    <property type="match status" value="1"/>
</dbReference>
<dbReference type="Proteomes" id="UP000193804">
    <property type="component" value="Unassembled WGS sequence"/>
</dbReference>
<feature type="domain" description="Thioredoxin" evidence="9">
    <location>
        <begin position="1"/>
        <end position="99"/>
    </location>
</feature>
<keyword evidence="4 8" id="KW-1015">Disulfide bond</keyword>
<dbReference type="InterPro" id="IPR013766">
    <property type="entry name" value="Thioredoxin_domain"/>
</dbReference>
<gene>
    <name evidence="10" type="ORF">SAMN05661096_01675</name>
</gene>
<feature type="active site" description="Nucleophile" evidence="7">
    <location>
        <position position="26"/>
    </location>
</feature>
<protein>
    <recommendedName>
        <fullName evidence="6">Thioredoxin</fullName>
    </recommendedName>
</protein>
<sequence>MASFGDLIKSETPVLVDFYADWCGPCKMMAPYLEEVAEKMKGKVRVIKVDVDKNQAASSKYRVQSIPTLILFQKGEIKWRQAGVVDPNTIMSHINQLSK</sequence>
<dbReference type="RefSeq" id="WP_085516607.1">
    <property type="nucleotide sequence ID" value="NZ_FXAW01000003.1"/>
</dbReference>
<feature type="site" description="Contributes to redox potential value" evidence="7">
    <location>
        <position position="24"/>
    </location>
</feature>
<dbReference type="GO" id="GO:0045454">
    <property type="term" value="P:cell redox homeostasis"/>
    <property type="evidence" value="ECO:0007669"/>
    <property type="project" value="TreeGrafter"/>
</dbReference>
<evidence type="ECO:0000256" key="6">
    <source>
        <dbReference type="NCBIfam" id="TIGR01068"/>
    </source>
</evidence>